<proteinExistence type="predicted"/>
<dbReference type="InterPro" id="IPR048757">
    <property type="entry name" value="PylD_N"/>
</dbReference>
<sequence>MTRLTPQDVAPIPSELGVLEERVAASTGIGLLELACEAMEVDPDHYRKAAAGMHAMVIPMTAGRGVIRGFSEAVRTVVEHLGLKGSVSEHPDARGLEEAFRRRAHLLLFADDHCFVCVNTRTGGVVENSEATGRIFARALARMKTQTDRESGKEARRCLVLGGGPVGESAARALLEWGFVVGIHDVNEERLEAVWGRLNRWFPGAVAKVSSLDRAAARYPAILDATPAAGILSERNLAPGVVVSAPGVPPGVTAGARRMLGRRFYHDALPSGVAAMVVGAVASVLGGLRP</sequence>
<dbReference type="InterPro" id="IPR036291">
    <property type="entry name" value="NAD(P)-bd_dom_sf"/>
</dbReference>
<evidence type="ECO:0000313" key="3">
    <source>
        <dbReference type="Proteomes" id="UP000184076"/>
    </source>
</evidence>
<evidence type="ECO:0000313" key="2">
    <source>
        <dbReference type="EMBL" id="SHF53900.1"/>
    </source>
</evidence>
<dbReference type="AlphaFoldDB" id="A0A1M5CGU3"/>
<dbReference type="OrthoDB" id="5418995at2"/>
<dbReference type="SUPFAM" id="SSF51735">
    <property type="entry name" value="NAD(P)-binding Rossmann-fold domains"/>
    <property type="match status" value="1"/>
</dbReference>
<dbReference type="RefSeq" id="WP_073039258.1">
    <property type="nucleotide sequence ID" value="NZ_FQVB01000020.1"/>
</dbReference>
<keyword evidence="3" id="KW-1185">Reference proteome</keyword>
<feature type="domain" description="Pyrrolysine biosynthesis protein PylD N-terminal" evidence="1">
    <location>
        <begin position="23"/>
        <end position="125"/>
    </location>
</feature>
<dbReference type="STRING" id="1121391.SAMN02745206_02199"/>
<reference evidence="3" key="1">
    <citation type="submission" date="2016-11" db="EMBL/GenBank/DDBJ databases">
        <authorList>
            <person name="Varghese N."/>
            <person name="Submissions S."/>
        </authorList>
    </citation>
    <scope>NUCLEOTIDE SEQUENCE [LARGE SCALE GENOMIC DNA]</scope>
    <source>
        <strain evidence="3">DSM 9756</strain>
    </source>
</reference>
<name>A0A1M5CGU3_9BACT</name>
<protein>
    <submittedName>
        <fullName evidence="2">Pyrrolysine biosynthesis protein PylD</fullName>
    </submittedName>
</protein>
<dbReference type="EMBL" id="FQVB01000020">
    <property type="protein sequence ID" value="SHF53900.1"/>
    <property type="molecule type" value="Genomic_DNA"/>
</dbReference>
<dbReference type="Proteomes" id="UP000184076">
    <property type="component" value="Unassembled WGS sequence"/>
</dbReference>
<dbReference type="NCBIfam" id="TIGR03911">
    <property type="entry name" value="pyrrolys_PylD"/>
    <property type="match status" value="1"/>
</dbReference>
<gene>
    <name evidence="2" type="ORF">SAMN02745206_02199</name>
</gene>
<dbReference type="Gene3D" id="3.40.50.720">
    <property type="entry name" value="NAD(P)-binding Rossmann-like Domain"/>
    <property type="match status" value="1"/>
</dbReference>
<evidence type="ECO:0000259" key="1">
    <source>
        <dbReference type="Pfam" id="PF21455"/>
    </source>
</evidence>
<organism evidence="2 3">
    <name type="scientific">Desulfacinum infernum DSM 9756</name>
    <dbReference type="NCBI Taxonomy" id="1121391"/>
    <lineage>
        <taxon>Bacteria</taxon>
        <taxon>Pseudomonadati</taxon>
        <taxon>Thermodesulfobacteriota</taxon>
        <taxon>Syntrophobacteria</taxon>
        <taxon>Syntrophobacterales</taxon>
        <taxon>Syntrophobacteraceae</taxon>
        <taxon>Desulfacinum</taxon>
    </lineage>
</organism>
<dbReference type="Gene3D" id="3.40.50.12150">
    <property type="match status" value="1"/>
</dbReference>
<dbReference type="Pfam" id="PF21455">
    <property type="entry name" value="PylD_N"/>
    <property type="match status" value="1"/>
</dbReference>
<accession>A0A1M5CGU3</accession>
<dbReference type="InterPro" id="IPR023914">
    <property type="entry name" value="Pyrrolys_PylD"/>
</dbReference>